<gene>
    <name evidence="2" type="ORF">ERS852470_00079</name>
</gene>
<proteinExistence type="predicted"/>
<name>A0A173XJ71_9CLOT</name>
<dbReference type="AlphaFoldDB" id="A0A173XJ71"/>
<dbReference type="Proteomes" id="UP000095558">
    <property type="component" value="Unassembled WGS sequence"/>
</dbReference>
<dbReference type="OrthoDB" id="9790745at2"/>
<sequence length="142" mass="15806">MKKVSIIYWSNGGNVEILANAISEGVNSKEVEVETKHVADATIEDILEADAVALGSPAMINDEIEEIDMKPFINSLSELNIKNKPLVLFGSCGWRDAKFIDKWGNLMEDYGFEILSKFTVKDSVEKEDLKIAKELGKLLSQQ</sequence>
<dbReference type="GO" id="GO:0016651">
    <property type="term" value="F:oxidoreductase activity, acting on NAD(P)H"/>
    <property type="evidence" value="ECO:0007669"/>
    <property type="project" value="UniProtKB-ARBA"/>
</dbReference>
<organism evidence="2 3">
    <name type="scientific">Clostridium disporicum</name>
    <dbReference type="NCBI Taxonomy" id="84024"/>
    <lineage>
        <taxon>Bacteria</taxon>
        <taxon>Bacillati</taxon>
        <taxon>Bacillota</taxon>
        <taxon>Clostridia</taxon>
        <taxon>Eubacteriales</taxon>
        <taxon>Clostridiaceae</taxon>
        <taxon>Clostridium</taxon>
    </lineage>
</organism>
<evidence type="ECO:0000313" key="3">
    <source>
        <dbReference type="Proteomes" id="UP000095558"/>
    </source>
</evidence>
<dbReference type="PANTHER" id="PTHR43717:SF1">
    <property type="entry name" value="ANAEROBIC NITRIC OXIDE REDUCTASE FLAVORUBREDOXIN"/>
    <property type="match status" value="1"/>
</dbReference>
<dbReference type="Pfam" id="PF00258">
    <property type="entry name" value="Flavodoxin_1"/>
    <property type="match status" value="1"/>
</dbReference>
<dbReference type="SUPFAM" id="SSF52218">
    <property type="entry name" value="Flavoproteins"/>
    <property type="match status" value="1"/>
</dbReference>
<evidence type="ECO:0000313" key="2">
    <source>
        <dbReference type="EMBL" id="CUN50468.1"/>
    </source>
</evidence>
<feature type="domain" description="Flavodoxin-like" evidence="1">
    <location>
        <begin position="4"/>
        <end position="142"/>
    </location>
</feature>
<dbReference type="InterPro" id="IPR029039">
    <property type="entry name" value="Flavoprotein-like_sf"/>
</dbReference>
<dbReference type="RefSeq" id="WP_055274855.1">
    <property type="nucleotide sequence ID" value="NZ_CYYT01000010.1"/>
</dbReference>
<reference evidence="2 3" key="1">
    <citation type="submission" date="2015-09" db="EMBL/GenBank/DDBJ databases">
        <authorList>
            <consortium name="Pathogen Informatics"/>
        </authorList>
    </citation>
    <scope>NUCLEOTIDE SEQUENCE [LARGE SCALE GENOMIC DNA]</scope>
    <source>
        <strain evidence="2 3">2789STDY5834855</strain>
    </source>
</reference>
<accession>A0A173XJ71</accession>
<protein>
    <submittedName>
        <fullName evidence="2">Flavodoxin</fullName>
    </submittedName>
</protein>
<dbReference type="PROSITE" id="PS50902">
    <property type="entry name" value="FLAVODOXIN_LIKE"/>
    <property type="match status" value="1"/>
</dbReference>
<dbReference type="NCBIfam" id="NF004050">
    <property type="entry name" value="PRK05569.1"/>
    <property type="match status" value="1"/>
</dbReference>
<dbReference type="InterPro" id="IPR008254">
    <property type="entry name" value="Flavodoxin/NO_synth"/>
</dbReference>
<dbReference type="Gene3D" id="3.40.50.360">
    <property type="match status" value="1"/>
</dbReference>
<dbReference type="GO" id="GO:0010181">
    <property type="term" value="F:FMN binding"/>
    <property type="evidence" value="ECO:0007669"/>
    <property type="project" value="InterPro"/>
</dbReference>
<dbReference type="PANTHER" id="PTHR43717">
    <property type="entry name" value="ANAEROBIC NITRIC OXIDE REDUCTASE FLAVORUBREDOXIN"/>
    <property type="match status" value="1"/>
</dbReference>
<dbReference type="EMBL" id="CYZV01000001">
    <property type="protein sequence ID" value="CUN50468.1"/>
    <property type="molecule type" value="Genomic_DNA"/>
</dbReference>
<evidence type="ECO:0000259" key="1">
    <source>
        <dbReference type="PROSITE" id="PS50902"/>
    </source>
</evidence>